<organism evidence="1">
    <name type="scientific">Arundo donax</name>
    <name type="common">Giant reed</name>
    <name type="synonym">Donax arundinaceus</name>
    <dbReference type="NCBI Taxonomy" id="35708"/>
    <lineage>
        <taxon>Eukaryota</taxon>
        <taxon>Viridiplantae</taxon>
        <taxon>Streptophyta</taxon>
        <taxon>Embryophyta</taxon>
        <taxon>Tracheophyta</taxon>
        <taxon>Spermatophyta</taxon>
        <taxon>Magnoliopsida</taxon>
        <taxon>Liliopsida</taxon>
        <taxon>Poales</taxon>
        <taxon>Poaceae</taxon>
        <taxon>PACMAD clade</taxon>
        <taxon>Arundinoideae</taxon>
        <taxon>Arundineae</taxon>
        <taxon>Arundo</taxon>
    </lineage>
</organism>
<dbReference type="EMBL" id="GBRH01202894">
    <property type="protein sequence ID" value="JAD95001.1"/>
    <property type="molecule type" value="Transcribed_RNA"/>
</dbReference>
<reference evidence="1" key="2">
    <citation type="journal article" date="2015" name="Data Brief">
        <title>Shoot transcriptome of the giant reed, Arundo donax.</title>
        <authorList>
            <person name="Barrero R.A."/>
            <person name="Guerrero F.D."/>
            <person name="Moolhuijzen P."/>
            <person name="Goolsby J.A."/>
            <person name="Tidwell J."/>
            <person name="Bellgard S.E."/>
            <person name="Bellgard M.I."/>
        </authorList>
    </citation>
    <scope>NUCLEOTIDE SEQUENCE</scope>
    <source>
        <tissue evidence="1">Shoot tissue taken approximately 20 cm above the soil surface</tissue>
    </source>
</reference>
<protein>
    <submittedName>
        <fullName evidence="1">Uncharacterized protein</fullName>
    </submittedName>
</protein>
<accession>A0A0A9E4K9</accession>
<sequence length="52" mass="5693">MSGLLPHPVFTVQSCIEPSPMPPTIRFPSWSHEHDVTGIRIGLASLGLMTCF</sequence>
<name>A0A0A9E4K9_ARUDO</name>
<evidence type="ECO:0000313" key="1">
    <source>
        <dbReference type="EMBL" id="JAD95001.1"/>
    </source>
</evidence>
<proteinExistence type="predicted"/>
<dbReference type="AlphaFoldDB" id="A0A0A9E4K9"/>
<reference evidence="1" key="1">
    <citation type="submission" date="2014-09" db="EMBL/GenBank/DDBJ databases">
        <authorList>
            <person name="Magalhaes I.L.F."/>
            <person name="Oliveira U."/>
            <person name="Santos F.R."/>
            <person name="Vidigal T.H.D.A."/>
            <person name="Brescovit A.D."/>
            <person name="Santos A.J."/>
        </authorList>
    </citation>
    <scope>NUCLEOTIDE SEQUENCE</scope>
    <source>
        <tissue evidence="1">Shoot tissue taken approximately 20 cm above the soil surface</tissue>
    </source>
</reference>